<dbReference type="PANTHER" id="PTHR34385:SF1">
    <property type="entry name" value="PEPTIDOGLYCAN L-ALANYL-D-GLUTAMATE ENDOPEPTIDASE CWLK"/>
    <property type="match status" value="1"/>
</dbReference>
<proteinExistence type="predicted"/>
<dbReference type="InterPro" id="IPR052179">
    <property type="entry name" value="DD-CPase-like"/>
</dbReference>
<dbReference type="Pfam" id="PF02557">
    <property type="entry name" value="VanY"/>
    <property type="match status" value="1"/>
</dbReference>
<comment type="caution">
    <text evidence="2">The sequence shown here is derived from an EMBL/GenBank/DDBJ whole genome shotgun (WGS) entry which is preliminary data.</text>
</comment>
<dbReference type="GO" id="GO:0008233">
    <property type="term" value="F:peptidase activity"/>
    <property type="evidence" value="ECO:0007669"/>
    <property type="project" value="InterPro"/>
</dbReference>
<reference evidence="2 3" key="1">
    <citation type="submission" date="2019-08" db="EMBL/GenBank/DDBJ databases">
        <title>In-depth cultivation of the pig gut microbiome towards novel bacterial diversity and tailored functional studies.</title>
        <authorList>
            <person name="Wylensek D."/>
            <person name="Hitch T.C.A."/>
            <person name="Clavel T."/>
        </authorList>
    </citation>
    <scope>NUCLEOTIDE SEQUENCE [LARGE SCALE GENOMIC DNA]</scope>
    <source>
        <strain evidence="2 3">LKV-472-APC-3</strain>
    </source>
</reference>
<dbReference type="Proteomes" id="UP000434241">
    <property type="component" value="Unassembled WGS sequence"/>
</dbReference>
<dbReference type="InterPro" id="IPR009045">
    <property type="entry name" value="Zn_M74/Hedgehog-like"/>
</dbReference>
<feature type="domain" description="D-alanyl-D-alanine carboxypeptidase-like core" evidence="1">
    <location>
        <begin position="157"/>
        <end position="295"/>
    </location>
</feature>
<protein>
    <submittedName>
        <fullName evidence="2">M15 family metallopeptidase</fullName>
    </submittedName>
</protein>
<name>A0A6N7V0X4_9FIRM</name>
<gene>
    <name evidence="2" type="ORF">FYJ55_03765</name>
</gene>
<evidence type="ECO:0000259" key="1">
    <source>
        <dbReference type="Pfam" id="PF02557"/>
    </source>
</evidence>
<dbReference type="AlphaFoldDB" id="A0A6N7V0X4"/>
<organism evidence="2 3">
    <name type="scientific">Holdemanella porci</name>
    <dbReference type="NCBI Taxonomy" id="2652276"/>
    <lineage>
        <taxon>Bacteria</taxon>
        <taxon>Bacillati</taxon>
        <taxon>Bacillota</taxon>
        <taxon>Erysipelotrichia</taxon>
        <taxon>Erysipelotrichales</taxon>
        <taxon>Erysipelotrichaceae</taxon>
        <taxon>Holdemanella</taxon>
    </lineage>
</organism>
<evidence type="ECO:0000313" key="2">
    <source>
        <dbReference type="EMBL" id="MSS56035.1"/>
    </source>
</evidence>
<dbReference type="PANTHER" id="PTHR34385">
    <property type="entry name" value="D-ALANYL-D-ALANINE CARBOXYPEPTIDASE"/>
    <property type="match status" value="1"/>
</dbReference>
<dbReference type="GO" id="GO:0006508">
    <property type="term" value="P:proteolysis"/>
    <property type="evidence" value="ECO:0007669"/>
    <property type="project" value="InterPro"/>
</dbReference>
<dbReference type="Gene3D" id="3.30.1380.10">
    <property type="match status" value="1"/>
</dbReference>
<evidence type="ECO:0000313" key="3">
    <source>
        <dbReference type="Proteomes" id="UP000434241"/>
    </source>
</evidence>
<dbReference type="EMBL" id="VUMR01000012">
    <property type="protein sequence ID" value="MSS56035.1"/>
    <property type="molecule type" value="Genomic_DNA"/>
</dbReference>
<dbReference type="InterPro" id="IPR003709">
    <property type="entry name" value="VanY-like_core_dom"/>
</dbReference>
<accession>A0A6N7V0X4</accession>
<keyword evidence="3" id="KW-1185">Reference proteome</keyword>
<sequence length="319" mass="38037">MDKSYDPLARYPYTTDENRDVLLKYLDSDDIDYLVNQHISPDKFMDFIELKDFNLKNTLYYKEAKETQDADNEYIVNFVNRFRKNFSYDSLKQLLMHYSYIDLTTFYENEAVLYPDLRLVADPTNPYVVLNQENTVYKYIPEKITTFNTILVQTCMVEDLTNMLDSYASVMDGQDHLNLVSGYLNYEQILGQYVNASKEYEGVDHYMFSAGKNEQQLGYTIVLEGHDEWINLCRQYVDDEYDYSKVEEELSEESKKRMEWIEENAYRYGFVVRYQQEQEKKTGHWYQPFMLRYVGVKTAKIMHDSGKGMEQMSFPDELE</sequence>